<name>A0AAW1VQI9_RUBAR</name>
<sequence length="123" mass="13390">MVALFWVPIVGREQGAKRPWLIRFCEGVTSSPVSSTHDSIASEILHDSTGEAIGCLSAREENIKKHGDFVSNPDILKFGGFHGEVGRPEIGNLRKQDVHAEERVEGSFPTNSSNGDDKVTEDG</sequence>
<evidence type="ECO:0000256" key="1">
    <source>
        <dbReference type="SAM" id="MobiDB-lite"/>
    </source>
</evidence>
<protein>
    <submittedName>
        <fullName evidence="2">Uncharacterized protein</fullName>
    </submittedName>
</protein>
<comment type="caution">
    <text evidence="2">The sequence shown here is derived from an EMBL/GenBank/DDBJ whole genome shotgun (WGS) entry which is preliminary data.</text>
</comment>
<reference evidence="2 3" key="1">
    <citation type="journal article" date="2023" name="G3 (Bethesda)">
        <title>A chromosome-length genome assembly and annotation of blackberry (Rubus argutus, cv. 'Hillquist').</title>
        <authorList>
            <person name="Bruna T."/>
            <person name="Aryal R."/>
            <person name="Dudchenko O."/>
            <person name="Sargent D.J."/>
            <person name="Mead D."/>
            <person name="Buti M."/>
            <person name="Cavallini A."/>
            <person name="Hytonen T."/>
            <person name="Andres J."/>
            <person name="Pham M."/>
            <person name="Weisz D."/>
            <person name="Mascagni F."/>
            <person name="Usai G."/>
            <person name="Natali L."/>
            <person name="Bassil N."/>
            <person name="Fernandez G.E."/>
            <person name="Lomsadze A."/>
            <person name="Armour M."/>
            <person name="Olukolu B."/>
            <person name="Poorten T."/>
            <person name="Britton C."/>
            <person name="Davik J."/>
            <person name="Ashrafi H."/>
            <person name="Aiden E.L."/>
            <person name="Borodovsky M."/>
            <person name="Worthington M."/>
        </authorList>
    </citation>
    <scope>NUCLEOTIDE SEQUENCE [LARGE SCALE GENOMIC DNA]</scope>
    <source>
        <strain evidence="2">PI 553951</strain>
    </source>
</reference>
<gene>
    <name evidence="2" type="ORF">M0R45_002819</name>
</gene>
<dbReference type="AlphaFoldDB" id="A0AAW1VQI9"/>
<keyword evidence="3" id="KW-1185">Reference proteome</keyword>
<evidence type="ECO:0000313" key="3">
    <source>
        <dbReference type="Proteomes" id="UP001457282"/>
    </source>
</evidence>
<organism evidence="2 3">
    <name type="scientific">Rubus argutus</name>
    <name type="common">Southern blackberry</name>
    <dbReference type="NCBI Taxonomy" id="59490"/>
    <lineage>
        <taxon>Eukaryota</taxon>
        <taxon>Viridiplantae</taxon>
        <taxon>Streptophyta</taxon>
        <taxon>Embryophyta</taxon>
        <taxon>Tracheophyta</taxon>
        <taxon>Spermatophyta</taxon>
        <taxon>Magnoliopsida</taxon>
        <taxon>eudicotyledons</taxon>
        <taxon>Gunneridae</taxon>
        <taxon>Pentapetalae</taxon>
        <taxon>rosids</taxon>
        <taxon>fabids</taxon>
        <taxon>Rosales</taxon>
        <taxon>Rosaceae</taxon>
        <taxon>Rosoideae</taxon>
        <taxon>Rosoideae incertae sedis</taxon>
        <taxon>Rubus</taxon>
    </lineage>
</organism>
<feature type="compositionally biased region" description="Basic and acidic residues" evidence="1">
    <location>
        <begin position="88"/>
        <end position="105"/>
    </location>
</feature>
<dbReference type="EMBL" id="JBEDUW010000087">
    <property type="protein sequence ID" value="KAK9906159.1"/>
    <property type="molecule type" value="Genomic_DNA"/>
</dbReference>
<dbReference type="Proteomes" id="UP001457282">
    <property type="component" value="Unassembled WGS sequence"/>
</dbReference>
<evidence type="ECO:0000313" key="2">
    <source>
        <dbReference type="EMBL" id="KAK9906159.1"/>
    </source>
</evidence>
<feature type="region of interest" description="Disordered" evidence="1">
    <location>
        <begin position="88"/>
        <end position="123"/>
    </location>
</feature>
<proteinExistence type="predicted"/>
<accession>A0AAW1VQI9</accession>